<dbReference type="GO" id="GO:0003723">
    <property type="term" value="F:RNA binding"/>
    <property type="evidence" value="ECO:0007669"/>
    <property type="project" value="UniProtKB-UniRule"/>
</dbReference>
<gene>
    <name evidence="5" type="primary">LOC108734914</name>
</gene>
<keyword evidence="1" id="KW-0694">RNA-binding</keyword>
<accession>A0A1W4WDY7</accession>
<evidence type="ECO:0000313" key="4">
    <source>
        <dbReference type="Proteomes" id="UP000192223"/>
    </source>
</evidence>
<feature type="compositionally biased region" description="Low complexity" evidence="2">
    <location>
        <begin position="283"/>
        <end position="315"/>
    </location>
</feature>
<dbReference type="OrthoDB" id="6363432at2759"/>
<dbReference type="Proteomes" id="UP000192223">
    <property type="component" value="Unplaced"/>
</dbReference>
<dbReference type="SMART" id="SM00358">
    <property type="entry name" value="DSRM"/>
    <property type="match status" value="1"/>
</dbReference>
<dbReference type="RefSeq" id="XP_018322181.1">
    <property type="nucleotide sequence ID" value="XM_018466679.2"/>
</dbReference>
<dbReference type="AlphaFoldDB" id="A0A1W4WDY7"/>
<evidence type="ECO:0000259" key="3">
    <source>
        <dbReference type="PROSITE" id="PS50137"/>
    </source>
</evidence>
<feature type="compositionally biased region" description="Low complexity" evidence="2">
    <location>
        <begin position="40"/>
        <end position="59"/>
    </location>
</feature>
<organism evidence="4 5">
    <name type="scientific">Agrilus planipennis</name>
    <name type="common">Emerald ash borer</name>
    <name type="synonym">Agrilus marcopoli</name>
    <dbReference type="NCBI Taxonomy" id="224129"/>
    <lineage>
        <taxon>Eukaryota</taxon>
        <taxon>Metazoa</taxon>
        <taxon>Ecdysozoa</taxon>
        <taxon>Arthropoda</taxon>
        <taxon>Hexapoda</taxon>
        <taxon>Insecta</taxon>
        <taxon>Pterygota</taxon>
        <taxon>Neoptera</taxon>
        <taxon>Endopterygota</taxon>
        <taxon>Coleoptera</taxon>
        <taxon>Polyphaga</taxon>
        <taxon>Elateriformia</taxon>
        <taxon>Buprestoidea</taxon>
        <taxon>Buprestidae</taxon>
        <taxon>Agrilinae</taxon>
        <taxon>Agrilus</taxon>
    </lineage>
</organism>
<reference evidence="5" key="1">
    <citation type="submission" date="2025-08" db="UniProtKB">
        <authorList>
            <consortium name="RefSeq"/>
        </authorList>
    </citation>
    <scope>IDENTIFICATION</scope>
    <source>
        <tissue evidence="5">Entire body</tissue>
    </source>
</reference>
<dbReference type="SUPFAM" id="SSF54768">
    <property type="entry name" value="dsRNA-binding domain-like"/>
    <property type="match status" value="2"/>
</dbReference>
<dbReference type="GO" id="GO:0010468">
    <property type="term" value="P:regulation of gene expression"/>
    <property type="evidence" value="ECO:0007669"/>
    <property type="project" value="UniProtKB-ARBA"/>
</dbReference>
<dbReference type="GeneID" id="108734914"/>
<feature type="region of interest" description="Disordered" evidence="2">
    <location>
        <begin position="1"/>
        <end position="178"/>
    </location>
</feature>
<feature type="compositionally biased region" description="Pro residues" evidence="2">
    <location>
        <begin position="74"/>
        <end position="140"/>
    </location>
</feature>
<feature type="compositionally biased region" description="Basic residues" evidence="2">
    <location>
        <begin position="166"/>
        <end position="178"/>
    </location>
</feature>
<sequence>MSYNTRRSGGNFGVNSANSIGNIGQRRPQPQSLSNNFIPGGQLSQGNKQQQQYHQQKPAQQPPLPQQQQQFRQQPPPQPQSQAPPPPQLKQQPTPPPQVKQQPTPPPQVKQQPTPPPQVKQQPTPPPIQTPQPTPPPPQVTPTIKEDPGSVEETTNGDESTTGSTIKKRPFWMRRPPGKISKKERLRRRNLRLRKILQPKNALMVLNELAGNVVYNMTEIVGGLEPPLCKASVLVDGIEHVGVGKSKVMAKQNAAECAIKHLVLSKLRADAANVVKVMKVEESSTNNSTSTGENVPSTTTTMDTTEEGNTNTETDVSWSHVASYALHKLLTAWDEGDNLTERIAQATASIPPMVPPPVTGPDGVWKPMSGPVEKRPAKKLPENAALMNPVMLLNQMRPNAVYEEVTKTGTPPHVMFTIKCTTDNQSFFGTGKQFILLFHCEELFLT</sequence>
<dbReference type="InParanoid" id="A0A1W4WDY7"/>
<dbReference type="PROSITE" id="PS50137">
    <property type="entry name" value="DS_RBD"/>
    <property type="match status" value="1"/>
</dbReference>
<feature type="region of interest" description="Disordered" evidence="2">
    <location>
        <begin position="282"/>
        <end position="315"/>
    </location>
</feature>
<keyword evidence="4" id="KW-1185">Reference proteome</keyword>
<name>A0A1W4WDY7_AGRPL</name>
<proteinExistence type="predicted"/>
<feature type="compositionally biased region" description="Polar residues" evidence="2">
    <location>
        <begin position="152"/>
        <end position="165"/>
    </location>
</feature>
<protein>
    <submittedName>
        <fullName evidence="5">Double-stranded RNA-specific editase 1</fullName>
    </submittedName>
</protein>
<dbReference type="KEGG" id="apln:108734914"/>
<dbReference type="FunCoup" id="A0A1W4WDY7">
    <property type="interactions" value="5"/>
</dbReference>
<feature type="domain" description="DRBM" evidence="3">
    <location>
        <begin position="198"/>
        <end position="264"/>
    </location>
</feature>
<evidence type="ECO:0000313" key="5">
    <source>
        <dbReference type="RefSeq" id="XP_018322181.1"/>
    </source>
</evidence>
<dbReference type="STRING" id="224129.A0A1W4WDY7"/>
<dbReference type="Gene3D" id="3.30.160.20">
    <property type="match status" value="2"/>
</dbReference>
<evidence type="ECO:0000256" key="2">
    <source>
        <dbReference type="SAM" id="MobiDB-lite"/>
    </source>
</evidence>
<feature type="compositionally biased region" description="Polar residues" evidence="2">
    <location>
        <begin position="1"/>
        <end position="37"/>
    </location>
</feature>
<evidence type="ECO:0000256" key="1">
    <source>
        <dbReference type="PROSITE-ProRule" id="PRU00266"/>
    </source>
</evidence>
<dbReference type="InterPro" id="IPR014720">
    <property type="entry name" value="dsRBD_dom"/>
</dbReference>
<dbReference type="Pfam" id="PF00035">
    <property type="entry name" value="dsrm"/>
    <property type="match status" value="1"/>
</dbReference>